<name>A0A0N4ZM49_PARTI</name>
<dbReference type="STRING" id="131310.A0A0N4ZM49"/>
<feature type="signal peptide" evidence="1">
    <location>
        <begin position="1"/>
        <end position="23"/>
    </location>
</feature>
<keyword evidence="1" id="KW-0732">Signal</keyword>
<sequence>MISAKYLTHITIVMFLLCGQANTSAIRSKRQCDCQQQYIQPQCSCNQLRPVNYFSPNQVSCQCSDPIINPVSNDCGCNQNVVSPIQIVSGCQNSCEDTCKNSCIYNPRIINKNMCSNGCQGICQSTCQNSNYIAQNYQNYQNSQCIPSCYSRCNLGPEKCQNQCKMECNCQSTCNNNCRQQNYAPNVCQPSCQKTCQFATNYVAETNIGTGVYPNNNNCLSKCGNICPQEKNPITCMRTCNNQCTPSVVTAQPPTLNLCVPSCQKSCINYCNQQNIGTTSQCTNQCPSACQKQCSLNTNDVVIPCQKGADVDETTCYCPDNYFACDNNTQCCRK</sequence>
<evidence type="ECO:0000313" key="3">
    <source>
        <dbReference type="WBParaSite" id="PTRK_0000960900.1"/>
    </source>
</evidence>
<protein>
    <submittedName>
        <fullName evidence="3">Transmembrane protein</fullName>
    </submittedName>
</protein>
<organism evidence="2 3">
    <name type="scientific">Parastrongyloides trichosuri</name>
    <name type="common">Possum-specific nematode worm</name>
    <dbReference type="NCBI Taxonomy" id="131310"/>
    <lineage>
        <taxon>Eukaryota</taxon>
        <taxon>Metazoa</taxon>
        <taxon>Ecdysozoa</taxon>
        <taxon>Nematoda</taxon>
        <taxon>Chromadorea</taxon>
        <taxon>Rhabditida</taxon>
        <taxon>Tylenchina</taxon>
        <taxon>Panagrolaimomorpha</taxon>
        <taxon>Strongyloidoidea</taxon>
        <taxon>Strongyloididae</taxon>
        <taxon>Parastrongyloides</taxon>
    </lineage>
</organism>
<dbReference type="WBParaSite" id="PTRK_0000960900.1">
    <property type="protein sequence ID" value="PTRK_0000960900.1"/>
    <property type="gene ID" value="PTRK_0000960900"/>
</dbReference>
<dbReference type="AlphaFoldDB" id="A0A0N4ZM49"/>
<proteinExistence type="predicted"/>
<keyword evidence="2" id="KW-1185">Reference proteome</keyword>
<feature type="chain" id="PRO_5005891934" evidence="1">
    <location>
        <begin position="24"/>
        <end position="334"/>
    </location>
</feature>
<dbReference type="Proteomes" id="UP000038045">
    <property type="component" value="Unplaced"/>
</dbReference>
<evidence type="ECO:0000313" key="2">
    <source>
        <dbReference type="Proteomes" id="UP000038045"/>
    </source>
</evidence>
<accession>A0A0N4ZM49</accession>
<evidence type="ECO:0000256" key="1">
    <source>
        <dbReference type="SAM" id="SignalP"/>
    </source>
</evidence>
<reference evidence="3" key="1">
    <citation type="submission" date="2017-02" db="UniProtKB">
        <authorList>
            <consortium name="WormBaseParasite"/>
        </authorList>
    </citation>
    <scope>IDENTIFICATION</scope>
</reference>
<dbReference type="PANTHER" id="PTHR31895">
    <property type="entry name" value="PROTEIN CBG03177-RELATED"/>
    <property type="match status" value="1"/>
</dbReference>